<evidence type="ECO:0000256" key="9">
    <source>
        <dbReference type="PIRSR" id="PIRSR017617-1"/>
    </source>
</evidence>
<organism evidence="11 12">
    <name type="scientific">Ascoidea rubescens DSM 1968</name>
    <dbReference type="NCBI Taxonomy" id="1344418"/>
    <lineage>
        <taxon>Eukaryota</taxon>
        <taxon>Fungi</taxon>
        <taxon>Dikarya</taxon>
        <taxon>Ascomycota</taxon>
        <taxon>Saccharomycotina</taxon>
        <taxon>Saccharomycetes</taxon>
        <taxon>Ascoideaceae</taxon>
        <taxon>Ascoidea</taxon>
    </lineage>
</organism>
<protein>
    <recommendedName>
        <fullName evidence="8">low-specificity L-threonine aldolase</fullName>
        <ecNumber evidence="8">4.1.2.48</ecNumber>
    </recommendedName>
</protein>
<dbReference type="Proteomes" id="UP000095038">
    <property type="component" value="Unassembled WGS sequence"/>
</dbReference>
<dbReference type="Gene3D" id="3.40.640.10">
    <property type="entry name" value="Type I PLP-dependent aspartate aminotransferase-like (Major domain)"/>
    <property type="match status" value="1"/>
</dbReference>
<dbReference type="EC" id="4.1.2.48" evidence="8"/>
<evidence type="ECO:0000313" key="11">
    <source>
        <dbReference type="EMBL" id="ODV60314.1"/>
    </source>
</evidence>
<evidence type="ECO:0000256" key="6">
    <source>
        <dbReference type="ARBA" id="ARBA00050939"/>
    </source>
</evidence>
<dbReference type="Gene3D" id="3.90.1150.10">
    <property type="entry name" value="Aspartate Aminotransferase, domain 1"/>
    <property type="match status" value="1"/>
</dbReference>
<dbReference type="InterPro" id="IPR015421">
    <property type="entry name" value="PyrdxlP-dep_Trfase_major"/>
</dbReference>
<evidence type="ECO:0000256" key="1">
    <source>
        <dbReference type="ARBA" id="ARBA00001933"/>
    </source>
</evidence>
<dbReference type="GO" id="GO:0006567">
    <property type="term" value="P:L-threonine catabolic process"/>
    <property type="evidence" value="ECO:0007669"/>
    <property type="project" value="EnsemblFungi"/>
</dbReference>
<dbReference type="RefSeq" id="XP_020046621.1">
    <property type="nucleotide sequence ID" value="XM_020193423.1"/>
</dbReference>
<dbReference type="OrthoDB" id="10261951at2759"/>
<evidence type="ECO:0000256" key="3">
    <source>
        <dbReference type="ARBA" id="ARBA00022898"/>
    </source>
</evidence>
<proteinExistence type="inferred from homology"/>
<dbReference type="SUPFAM" id="SSF53383">
    <property type="entry name" value="PLP-dependent transferases"/>
    <property type="match status" value="1"/>
</dbReference>
<dbReference type="CDD" id="cd06502">
    <property type="entry name" value="TA_like"/>
    <property type="match status" value="1"/>
</dbReference>
<dbReference type="FunFam" id="3.40.640.10:FF:000030">
    <property type="entry name" value="Low-specificity L-threonine aldolase"/>
    <property type="match status" value="1"/>
</dbReference>
<comment type="pathway">
    <text evidence="7">Amino-acid degradation; L-threonine degradation via aldolase pathway; acetaldehyde and glycine from L-threonine: step 1/1.</text>
</comment>
<dbReference type="AlphaFoldDB" id="A0A1D2VF63"/>
<dbReference type="PANTHER" id="PTHR48097:SF9">
    <property type="entry name" value="L-THREONINE ALDOLASE"/>
    <property type="match status" value="1"/>
</dbReference>
<evidence type="ECO:0000313" key="12">
    <source>
        <dbReference type="Proteomes" id="UP000095038"/>
    </source>
</evidence>
<evidence type="ECO:0000256" key="8">
    <source>
        <dbReference type="ARBA" id="ARBA00066573"/>
    </source>
</evidence>
<feature type="modified residue" description="N6-(pyridoxal phosphate)lysine" evidence="9">
    <location>
        <position position="211"/>
    </location>
</feature>
<dbReference type="STRING" id="1344418.A0A1D2VF63"/>
<dbReference type="GO" id="GO:0005829">
    <property type="term" value="C:cytosol"/>
    <property type="evidence" value="ECO:0007669"/>
    <property type="project" value="EnsemblFungi"/>
</dbReference>
<dbReference type="InterPro" id="IPR001597">
    <property type="entry name" value="ArAA_b-elim_lyase/Thr_aldolase"/>
</dbReference>
<dbReference type="PANTHER" id="PTHR48097">
    <property type="entry name" value="L-THREONINE ALDOLASE-RELATED"/>
    <property type="match status" value="1"/>
</dbReference>
<dbReference type="EMBL" id="KV454482">
    <property type="protein sequence ID" value="ODV60314.1"/>
    <property type="molecule type" value="Genomic_DNA"/>
</dbReference>
<dbReference type="GeneID" id="30967059"/>
<evidence type="ECO:0000256" key="7">
    <source>
        <dbReference type="ARBA" id="ARBA00060555"/>
    </source>
</evidence>
<gene>
    <name evidence="11" type="ORF">ASCRUDRAFT_76326</name>
</gene>
<dbReference type="GO" id="GO:0006545">
    <property type="term" value="P:glycine biosynthetic process"/>
    <property type="evidence" value="ECO:0007669"/>
    <property type="project" value="EnsemblFungi"/>
</dbReference>
<dbReference type="NCBIfam" id="NF041359">
    <property type="entry name" value="GntG_guanitoxin"/>
    <property type="match status" value="1"/>
</dbReference>
<dbReference type="PIRSF" id="PIRSF017617">
    <property type="entry name" value="Thr_aldolase"/>
    <property type="match status" value="1"/>
</dbReference>
<sequence length="370" mass="40873">MTADTAQQLPRCHNDFRSDTFTIPTPTVLQAALNASLGDSVYDEDEDTLKLENYVAELTGKEAALFCVSGTLSNQIAIRSNLFQPPHSVLCDSRGHIYVHEAGGLATLSQAMVTPVKPSNGKYITLNDIIQNIELEDDIHYAPTKLISLENTIEGVIIPIDEIKKISDFAKANNLKLHLDGARLWNASIETGIPISEYCQYFDSVSLCLSKSLGAPIGSVLVGSKKFIKTANHFKKQNGGGIRQAGIITSIALAALKENIKKLKKSHLMAKELALFCQKHGIALELPVDTNFVFLDLVKNKMDPQVLIQFGEKYNVKLMGNRISFHFQISPQSLESVKNAILDSFFYAKDHPYDPVGIVHTYNRKLENGK</sequence>
<comment type="catalytic activity">
    <reaction evidence="6">
        <text>L-allo-threonine = acetaldehyde + glycine</text>
        <dbReference type="Rhea" id="RHEA:26209"/>
        <dbReference type="ChEBI" id="CHEBI:15343"/>
        <dbReference type="ChEBI" id="CHEBI:57305"/>
        <dbReference type="ChEBI" id="CHEBI:58585"/>
        <dbReference type="EC" id="4.1.2.48"/>
    </reaction>
</comment>
<dbReference type="GO" id="GO:0008732">
    <property type="term" value="F:L-allo-threonine aldolase activity"/>
    <property type="evidence" value="ECO:0007669"/>
    <property type="project" value="EnsemblFungi"/>
</dbReference>
<dbReference type="InParanoid" id="A0A1D2VF63"/>
<dbReference type="Pfam" id="PF01212">
    <property type="entry name" value="Beta_elim_lyase"/>
    <property type="match status" value="1"/>
</dbReference>
<evidence type="ECO:0000259" key="10">
    <source>
        <dbReference type="Pfam" id="PF01212"/>
    </source>
</evidence>
<comment type="similarity">
    <text evidence="2">Belongs to the threonine aldolase family.</text>
</comment>
<name>A0A1D2VF63_9ASCO</name>
<dbReference type="InterPro" id="IPR015422">
    <property type="entry name" value="PyrdxlP-dep_Trfase_small"/>
</dbReference>
<comment type="cofactor">
    <cofactor evidence="1">
        <name>pyridoxal 5'-phosphate</name>
        <dbReference type="ChEBI" id="CHEBI:597326"/>
    </cofactor>
</comment>
<reference evidence="12" key="1">
    <citation type="submission" date="2016-05" db="EMBL/GenBank/DDBJ databases">
        <title>Comparative genomics of biotechnologically important yeasts.</title>
        <authorList>
            <consortium name="DOE Joint Genome Institute"/>
            <person name="Riley R."/>
            <person name="Haridas S."/>
            <person name="Wolfe K.H."/>
            <person name="Lopes M.R."/>
            <person name="Hittinger C.T."/>
            <person name="Goker M."/>
            <person name="Salamov A."/>
            <person name="Wisecaver J."/>
            <person name="Long T.M."/>
            <person name="Aerts A.L."/>
            <person name="Barry K."/>
            <person name="Choi C."/>
            <person name="Clum A."/>
            <person name="Coughlan A.Y."/>
            <person name="Deshpande S."/>
            <person name="Douglass A.P."/>
            <person name="Hanson S.J."/>
            <person name="Klenk H.-P."/>
            <person name="Labutti K."/>
            <person name="Lapidus A."/>
            <person name="Lindquist E."/>
            <person name="Lipzen A."/>
            <person name="Meier-Kolthoff J.P."/>
            <person name="Ohm R.A."/>
            <person name="Otillar R.P."/>
            <person name="Pangilinan J."/>
            <person name="Peng Y."/>
            <person name="Rokas A."/>
            <person name="Rosa C.A."/>
            <person name="Scheuner C."/>
            <person name="Sibirny A.A."/>
            <person name="Slot J.C."/>
            <person name="Stielow J.B."/>
            <person name="Sun H."/>
            <person name="Kurtzman C.P."/>
            <person name="Blackwell M."/>
            <person name="Grigoriev I.V."/>
            <person name="Jeffries T.W."/>
        </authorList>
    </citation>
    <scope>NUCLEOTIDE SEQUENCE [LARGE SCALE GENOMIC DNA]</scope>
    <source>
        <strain evidence="12">DSM 1968</strain>
    </source>
</reference>
<dbReference type="InterPro" id="IPR015424">
    <property type="entry name" value="PyrdxlP-dep_Trfase"/>
</dbReference>
<comment type="catalytic activity">
    <reaction evidence="5">
        <text>L-threonine = acetaldehyde + glycine</text>
        <dbReference type="Rhea" id="RHEA:19625"/>
        <dbReference type="ChEBI" id="CHEBI:15343"/>
        <dbReference type="ChEBI" id="CHEBI:57305"/>
        <dbReference type="ChEBI" id="CHEBI:57926"/>
        <dbReference type="EC" id="4.1.2.48"/>
    </reaction>
</comment>
<keyword evidence="4" id="KW-0456">Lyase</keyword>
<evidence type="ECO:0000256" key="5">
    <source>
        <dbReference type="ARBA" id="ARBA00050410"/>
    </source>
</evidence>
<evidence type="ECO:0000256" key="4">
    <source>
        <dbReference type="ARBA" id="ARBA00023239"/>
    </source>
</evidence>
<accession>A0A1D2VF63</accession>
<keyword evidence="12" id="KW-1185">Reference proteome</keyword>
<keyword evidence="3" id="KW-0663">Pyridoxal phosphate</keyword>
<evidence type="ECO:0000256" key="2">
    <source>
        <dbReference type="ARBA" id="ARBA00006966"/>
    </source>
</evidence>
<dbReference type="InterPro" id="IPR023603">
    <property type="entry name" value="Low_specificity_L-TA-like"/>
</dbReference>
<feature type="domain" description="Aromatic amino acid beta-eliminating lyase/threonine aldolase" evidence="10">
    <location>
        <begin position="15"/>
        <end position="297"/>
    </location>
</feature>
<dbReference type="FunCoup" id="A0A1D2VF63">
    <property type="interactions" value="968"/>
</dbReference>